<name>A0A6V8H216_TALPI</name>
<feature type="region of interest" description="Disordered" evidence="1">
    <location>
        <begin position="134"/>
        <end position="158"/>
    </location>
</feature>
<gene>
    <name evidence="2" type="ORF">TCE0_017r03617</name>
</gene>
<sequence length="997" mass="113775">MPLSKENLRIFERRRREYGIVFIDSLSPKEWPAAHAEVFTAIAKIQEYKYSQYDAMHDEAAGTPWKGQAKRHTRRLVEKAQLCVARNESTWRFACEPLLFSRLSSEVACKTCRQRVWRSEIEAVLDHGNPAAQNLQARQQSRDRCRCPRKSRPDDEDERVGLNRLFIDRSDDVVKHPPPLADHLPQEQKPDHIYGLRQTRNFENLLLTPLPNGSFVEDLIQNQPHSTSGEPILFPFLVLEAKAGNAPDDWHSIRLQTAFPVYTYLNAQQSLRSAAMHKSRWRSGPLVWFFMNRGEDWRVCLAYQSNPPANRTVRSSHTTNIVQVWSGSITRENDALQLFLIVDYLADWARDIYRPAVLTELRILASPDVEVATVFSDTDIFSSRDMIVDLSTSDTWPQSDSQDTTTTTFNILDTPMGAVRHISHIETRYLALIITADNVQTFFLSMSMNVRKLFVRKLLDVLHSDTRRASVLSLQGLNAIEKAWTGCSRVTRQLSHRQVNFITAHIFTYFLSPSWCQVREMCVVAIAEDALNTLIEVSGLKMGHGKAKRPSIPIDEEIEDIRTAIQQNTLDCITKLKNGPAQHNLLAAITRVAGYIERNRDVFRFQASSPLLWELVSATYKFHKKGDLEPEVPFLRISRSFDTQKLQDNDQKPLHVEDSLHVSGEGGVLIAASRGRRPLCLYIVQSCTTLPDQTTVARIIKRTFEDCDVYHTTQDNGSLNLRASRQYRDIWNIKKSYGVFFSYGDQSFTKWLQHLQMAVPTRQGSPRGVNDTGRIIFQREYTPWHDPRLIYGGSYARIKKKFLKLLFFKEAKAWTAISRERRQGGTNCCTFCAGDPSEEPDKDDSSYGLYDGEYEETEIPGLCSECEDDLDGDGWSDFPGWVTLQLIDGHSFGGVEGLGTDTLDYNIMTPRMGPWKFRRFSASQTPSDSDDDRLSDGFDDESTASESSDTERHSLSNTNTPLRPDPFDPDILKQLSRPFTLTQGNDETSILGKRKRE</sequence>
<feature type="compositionally biased region" description="Acidic residues" evidence="1">
    <location>
        <begin position="928"/>
        <end position="943"/>
    </location>
</feature>
<evidence type="ECO:0000313" key="2">
    <source>
        <dbReference type="EMBL" id="GAM35347.1"/>
    </source>
</evidence>
<comment type="caution">
    <text evidence="2">The sequence shown here is derived from an EMBL/GenBank/DDBJ whole genome shotgun (WGS) entry which is preliminary data.</text>
</comment>
<feature type="region of interest" description="Disordered" evidence="1">
    <location>
        <begin position="921"/>
        <end position="997"/>
    </location>
</feature>
<evidence type="ECO:0000313" key="3">
    <source>
        <dbReference type="Proteomes" id="UP000053095"/>
    </source>
</evidence>
<accession>A0A6V8H216</accession>
<organism evidence="2 3">
    <name type="scientific">Talaromyces pinophilus</name>
    <name type="common">Penicillium pinophilum</name>
    <dbReference type="NCBI Taxonomy" id="128442"/>
    <lineage>
        <taxon>Eukaryota</taxon>
        <taxon>Fungi</taxon>
        <taxon>Dikarya</taxon>
        <taxon>Ascomycota</taxon>
        <taxon>Pezizomycotina</taxon>
        <taxon>Eurotiomycetes</taxon>
        <taxon>Eurotiomycetidae</taxon>
        <taxon>Eurotiales</taxon>
        <taxon>Trichocomaceae</taxon>
        <taxon>Talaromyces</taxon>
        <taxon>Talaromyces sect. Talaromyces</taxon>
    </lineage>
</organism>
<dbReference type="Proteomes" id="UP000053095">
    <property type="component" value="Unassembled WGS sequence"/>
</dbReference>
<feature type="compositionally biased region" description="Polar residues" evidence="1">
    <location>
        <begin position="977"/>
        <end position="988"/>
    </location>
</feature>
<reference evidence="3" key="1">
    <citation type="journal article" date="2015" name="Genome Announc.">
        <title>Draft genome sequence of Talaromyces cellulolyticus strain Y-94, a source of lignocellulosic biomass-degrading enzymes.</title>
        <authorList>
            <person name="Fujii T."/>
            <person name="Koike H."/>
            <person name="Sawayama S."/>
            <person name="Yano S."/>
            <person name="Inoue H."/>
        </authorList>
    </citation>
    <scope>NUCLEOTIDE SEQUENCE [LARGE SCALE GENOMIC DNA]</scope>
    <source>
        <strain evidence="3">Y-94</strain>
    </source>
</reference>
<proteinExistence type="predicted"/>
<protein>
    <submittedName>
        <fullName evidence="2">Uncharacterized protein</fullName>
    </submittedName>
</protein>
<dbReference type="EMBL" id="DF933813">
    <property type="protein sequence ID" value="GAM35347.1"/>
    <property type="molecule type" value="Genomic_DNA"/>
</dbReference>
<dbReference type="AlphaFoldDB" id="A0A6V8H216"/>
<keyword evidence="3" id="KW-1185">Reference proteome</keyword>
<evidence type="ECO:0000256" key="1">
    <source>
        <dbReference type="SAM" id="MobiDB-lite"/>
    </source>
</evidence>